<evidence type="ECO:0000313" key="3">
    <source>
        <dbReference type="EMBL" id="QHQ63754.1"/>
    </source>
</evidence>
<proteinExistence type="predicted"/>
<dbReference type="InterPro" id="IPR021309">
    <property type="entry name" value="YgaP-like_TM"/>
</dbReference>
<protein>
    <submittedName>
        <fullName evidence="3">DUF2892 domain-containing protein</fullName>
    </submittedName>
</protein>
<name>A0A6P1TS42_9FIRM</name>
<dbReference type="Gene3D" id="6.10.140.1340">
    <property type="match status" value="1"/>
</dbReference>
<dbReference type="KEGG" id="anr:Ana3638_13815"/>
<feature type="domain" description="Inner membrane protein YgaP-like transmembrane" evidence="2">
    <location>
        <begin position="55"/>
        <end position="114"/>
    </location>
</feature>
<dbReference type="Pfam" id="PF11127">
    <property type="entry name" value="YgaP-like_TM"/>
    <property type="match status" value="1"/>
</dbReference>
<organism evidence="3 4">
    <name type="scientific">Anaerocolumna sedimenticola</name>
    <dbReference type="NCBI Taxonomy" id="2696063"/>
    <lineage>
        <taxon>Bacteria</taxon>
        <taxon>Bacillati</taxon>
        <taxon>Bacillota</taxon>
        <taxon>Clostridia</taxon>
        <taxon>Lachnospirales</taxon>
        <taxon>Lachnospiraceae</taxon>
        <taxon>Anaerocolumna</taxon>
    </lineage>
</organism>
<keyword evidence="1" id="KW-0472">Membrane</keyword>
<evidence type="ECO:0000259" key="2">
    <source>
        <dbReference type="Pfam" id="PF11127"/>
    </source>
</evidence>
<keyword evidence="1" id="KW-1133">Transmembrane helix</keyword>
<dbReference type="Proteomes" id="UP000464314">
    <property type="component" value="Chromosome"/>
</dbReference>
<keyword evidence="1" id="KW-0812">Transmembrane</keyword>
<gene>
    <name evidence="3" type="ORF">Ana3638_13815</name>
</gene>
<feature type="transmembrane region" description="Helical" evidence="1">
    <location>
        <begin position="80"/>
        <end position="100"/>
    </location>
</feature>
<evidence type="ECO:0000313" key="4">
    <source>
        <dbReference type="Proteomes" id="UP000464314"/>
    </source>
</evidence>
<reference evidence="3 4" key="1">
    <citation type="submission" date="2020-01" db="EMBL/GenBank/DDBJ databases">
        <title>Genome analysis of Anaerocolumna sp. CBA3638.</title>
        <authorList>
            <person name="Kim J."/>
            <person name="Roh S.W."/>
        </authorList>
    </citation>
    <scope>NUCLEOTIDE SEQUENCE [LARGE SCALE GENOMIC DNA]</scope>
    <source>
        <strain evidence="3 4">CBA3638</strain>
    </source>
</reference>
<keyword evidence="4" id="KW-1185">Reference proteome</keyword>
<dbReference type="AlphaFoldDB" id="A0A6P1TS42"/>
<accession>A0A6P1TS42</accession>
<evidence type="ECO:0000256" key="1">
    <source>
        <dbReference type="SAM" id="Phobius"/>
    </source>
</evidence>
<dbReference type="EMBL" id="CP048000">
    <property type="protein sequence ID" value="QHQ63754.1"/>
    <property type="molecule type" value="Genomic_DNA"/>
</dbReference>
<sequence>MKKIPHTTHRVPLKTCPTQNNLIRNQTICKLNKVKNSSKAEISKQIKQLNCEWDTERVIEVHAASLILLSTLMGVKGGRFWFCLTSMVGVFLLNHGLYGWCPSLPILRKMGIRTSEEINIEKTVLKMIRGDFMNIGTDVVAMYNMVVKQ</sequence>